<dbReference type="Proteomes" id="UP000005940">
    <property type="component" value="Chromosome"/>
</dbReference>
<protein>
    <submittedName>
        <fullName evidence="2">Uncharacterized protein</fullName>
    </submittedName>
</protein>
<proteinExistence type="predicted"/>
<organism evidence="2 3">
    <name type="scientific">Streptomyces tsukubensis (strain DSM 42081 / NBRC 108919 / NRRL 18488 / 9993)</name>
    <dbReference type="NCBI Taxonomy" id="1114943"/>
    <lineage>
        <taxon>Bacteria</taxon>
        <taxon>Bacillati</taxon>
        <taxon>Actinomycetota</taxon>
        <taxon>Actinomycetes</taxon>
        <taxon>Kitasatosporales</taxon>
        <taxon>Streptomycetaceae</taxon>
        <taxon>Streptomyces</taxon>
    </lineage>
</organism>
<feature type="compositionally biased region" description="Low complexity" evidence="1">
    <location>
        <begin position="30"/>
        <end position="49"/>
    </location>
</feature>
<keyword evidence="3" id="KW-1185">Reference proteome</keyword>
<sequence>MAELDESAKGLEPRKDEDIPEGAKPRIPCATPDPEALAAAEEEPGIPAVPDDPWILKSSALTLKGLKYHGIVEVRTGGGELKPVLKFTAKAVDIRDLHQLAVGPLGRTMHVEARKGSVSTITEGPVTMYTEELKGNLFGIFPVTFGPGTPPPLDVPYAVFTDVTVKQAGQFGGRLTVPGLHNYLTDGQASW</sequence>
<accession>A0A7G3UAQ8</accession>
<dbReference type="AlphaFoldDB" id="A0A7G3UAQ8"/>
<gene>
    <name evidence="2" type="ORF">STSU_009985</name>
</gene>
<evidence type="ECO:0000313" key="2">
    <source>
        <dbReference type="EMBL" id="QKM67446.1"/>
    </source>
</evidence>
<name>A0A7G3UAQ8_STRT9</name>
<dbReference type="EMBL" id="CP029159">
    <property type="protein sequence ID" value="QKM67446.1"/>
    <property type="molecule type" value="Genomic_DNA"/>
</dbReference>
<reference evidence="2 3" key="1">
    <citation type="journal article" date="2012" name="J. Bacteriol.">
        <title>Draft genome of Streptomyces tsukubaensis NRRL 18488, the producer of the clinically important immunosuppressant tacrolimus (FK506).</title>
        <authorList>
            <person name="Barreiro C."/>
            <person name="Prieto C."/>
            <person name="Sola-Landa A."/>
            <person name="Solera E."/>
            <person name="Martinez-Castro M."/>
            <person name="Perez-Redondo R."/>
            <person name="Garcia-Estrada C."/>
            <person name="Aparicio J.F."/>
            <person name="Fernandez-Martinez L.T."/>
            <person name="Santos-Aberturas J."/>
            <person name="Salehi-Najafabadi Z."/>
            <person name="Rodriguez-Garcia A."/>
            <person name="Tauch A."/>
            <person name="Martin J.F."/>
        </authorList>
    </citation>
    <scope>NUCLEOTIDE SEQUENCE [LARGE SCALE GENOMIC DNA]</scope>
    <source>
        <strain evidence="3">DSM 42081 / NBRC 108919 / NRRL 18488 / 9993</strain>
    </source>
</reference>
<evidence type="ECO:0000256" key="1">
    <source>
        <dbReference type="SAM" id="MobiDB-lite"/>
    </source>
</evidence>
<feature type="region of interest" description="Disordered" evidence="1">
    <location>
        <begin position="1"/>
        <end position="51"/>
    </location>
</feature>
<feature type="compositionally biased region" description="Basic and acidic residues" evidence="1">
    <location>
        <begin position="1"/>
        <end position="24"/>
    </location>
</feature>
<evidence type="ECO:0000313" key="3">
    <source>
        <dbReference type="Proteomes" id="UP000005940"/>
    </source>
</evidence>